<dbReference type="RefSeq" id="WP_152582126.1">
    <property type="nucleotide sequence ID" value="NZ_VIKT02000003.1"/>
</dbReference>
<feature type="transmembrane region" description="Helical" evidence="5">
    <location>
        <begin position="93"/>
        <end position="122"/>
    </location>
</feature>
<evidence type="ECO:0000256" key="4">
    <source>
        <dbReference type="ARBA" id="ARBA00023136"/>
    </source>
</evidence>
<dbReference type="GO" id="GO:0055085">
    <property type="term" value="P:transmembrane transport"/>
    <property type="evidence" value="ECO:0007669"/>
    <property type="project" value="InterPro"/>
</dbReference>
<evidence type="ECO:0000259" key="6">
    <source>
        <dbReference type="Pfam" id="PF00324"/>
    </source>
</evidence>
<feature type="transmembrane region" description="Helical" evidence="5">
    <location>
        <begin position="226"/>
        <end position="248"/>
    </location>
</feature>
<dbReference type="AlphaFoldDB" id="A0A9E5ME37"/>
<feature type="transmembrane region" description="Helical" evidence="5">
    <location>
        <begin position="342"/>
        <end position="361"/>
    </location>
</feature>
<dbReference type="EMBL" id="VIKT02000003">
    <property type="protein sequence ID" value="NHF62117.1"/>
    <property type="molecule type" value="Genomic_DNA"/>
</dbReference>
<feature type="transmembrane region" description="Helical" evidence="5">
    <location>
        <begin position="185"/>
        <end position="205"/>
    </location>
</feature>
<evidence type="ECO:0000256" key="5">
    <source>
        <dbReference type="SAM" id="Phobius"/>
    </source>
</evidence>
<feature type="transmembrane region" description="Helical" evidence="5">
    <location>
        <begin position="45"/>
        <end position="67"/>
    </location>
</feature>
<keyword evidence="2 5" id="KW-0812">Transmembrane</keyword>
<feature type="transmembrane region" description="Helical" evidence="5">
    <location>
        <begin position="128"/>
        <end position="145"/>
    </location>
</feature>
<evidence type="ECO:0000256" key="2">
    <source>
        <dbReference type="ARBA" id="ARBA00022692"/>
    </source>
</evidence>
<feature type="transmembrane region" description="Helical" evidence="5">
    <location>
        <begin position="152"/>
        <end position="173"/>
    </location>
</feature>
<feature type="transmembrane region" description="Helical" evidence="5">
    <location>
        <begin position="12"/>
        <end position="39"/>
    </location>
</feature>
<feature type="transmembrane region" description="Helical" evidence="5">
    <location>
        <begin position="395"/>
        <end position="411"/>
    </location>
</feature>
<feature type="transmembrane region" description="Helical" evidence="5">
    <location>
        <begin position="319"/>
        <end position="336"/>
    </location>
</feature>
<dbReference type="PANTHER" id="PTHR42770">
    <property type="entry name" value="AMINO ACID TRANSPORTER-RELATED"/>
    <property type="match status" value="1"/>
</dbReference>
<dbReference type="InterPro" id="IPR050367">
    <property type="entry name" value="APC_superfamily"/>
</dbReference>
<accession>A0A9E5ME37</accession>
<protein>
    <submittedName>
        <fullName evidence="7">APC family permease</fullName>
    </submittedName>
</protein>
<dbReference type="Proteomes" id="UP000818266">
    <property type="component" value="Unassembled WGS sequence"/>
</dbReference>
<comment type="caution">
    <text evidence="7">The sequence shown here is derived from an EMBL/GenBank/DDBJ whole genome shotgun (WGS) entry which is preliminary data.</text>
</comment>
<dbReference type="Pfam" id="PF00324">
    <property type="entry name" value="AA_permease"/>
    <property type="match status" value="1"/>
</dbReference>
<evidence type="ECO:0000313" key="7">
    <source>
        <dbReference type="EMBL" id="NHF62117.1"/>
    </source>
</evidence>
<name>A0A9E5ME37_9MICO</name>
<keyword evidence="3 5" id="KW-1133">Transmembrane helix</keyword>
<dbReference type="OrthoDB" id="259687at2"/>
<gene>
    <name evidence="7" type="ORF">FK219_002495</name>
</gene>
<dbReference type="InterPro" id="IPR004841">
    <property type="entry name" value="AA-permease/SLC12A_dom"/>
</dbReference>
<dbReference type="PIRSF" id="PIRSF006060">
    <property type="entry name" value="AA_transporter"/>
    <property type="match status" value="1"/>
</dbReference>
<feature type="domain" description="Amino acid permease/ SLC12A" evidence="6">
    <location>
        <begin position="23"/>
        <end position="412"/>
    </location>
</feature>
<organism evidence="7 8">
    <name type="scientific">Microcella pacifica</name>
    <dbReference type="NCBI Taxonomy" id="2591847"/>
    <lineage>
        <taxon>Bacteria</taxon>
        <taxon>Bacillati</taxon>
        <taxon>Actinomycetota</taxon>
        <taxon>Actinomycetes</taxon>
        <taxon>Micrococcales</taxon>
        <taxon>Microbacteriaceae</taxon>
        <taxon>Microcella</taxon>
    </lineage>
</organism>
<evidence type="ECO:0000256" key="1">
    <source>
        <dbReference type="ARBA" id="ARBA00004141"/>
    </source>
</evidence>
<feature type="transmembrane region" description="Helical" evidence="5">
    <location>
        <begin position="268"/>
        <end position="291"/>
    </location>
</feature>
<keyword evidence="8" id="KW-1185">Reference proteome</keyword>
<feature type="transmembrane region" description="Helical" evidence="5">
    <location>
        <begin position="373"/>
        <end position="389"/>
    </location>
</feature>
<sequence length="426" mass="43265">MSPSVPTSSPGGLVRSLGVVGAVGIGLASMIGAGAFFVWAPASAAAGAGGLLVALLVAAVVATLNAFSTTQLAMAHPVSGGAYAFGRRWVGPWWGFTAGWLFVTGKTASAAAIASVAAAYLWPEARTPLAVGLIVVFAALNMTGVRTTARVSLVIVSVVLTGLIGMLVAASAAPQPGGTELDLSLATPYGVVQAAALLFFAFAGYARMATLGEEVRDPRRTLPRAILLALSVVLALYAVIELTLTSRLSSGALAASTSPLAELLDPAWRPFIAVLAGVACLGSLMAILAGLSRTSLAMARERDLPGVLARVSPRTHAPVVAEGVIAAVAIVIVLLLEPAQLVAASSAAVLLYYAIAHLAVLRQEAEHRWQPRAVAVVGLLGCVLLVAALPWGSLLGTAVLLAVGLLLRLIAVRRGGAPPSRPQEDA</sequence>
<evidence type="ECO:0000313" key="8">
    <source>
        <dbReference type="Proteomes" id="UP000818266"/>
    </source>
</evidence>
<dbReference type="GO" id="GO:0016020">
    <property type="term" value="C:membrane"/>
    <property type="evidence" value="ECO:0007669"/>
    <property type="project" value="UniProtKB-SubCell"/>
</dbReference>
<comment type="subcellular location">
    <subcellularLocation>
        <location evidence="1">Membrane</location>
        <topology evidence="1">Multi-pass membrane protein</topology>
    </subcellularLocation>
</comment>
<dbReference type="Gene3D" id="1.20.1740.10">
    <property type="entry name" value="Amino acid/polyamine transporter I"/>
    <property type="match status" value="1"/>
</dbReference>
<dbReference type="PANTHER" id="PTHR42770:SF7">
    <property type="entry name" value="MEMBRANE PROTEIN"/>
    <property type="match status" value="1"/>
</dbReference>
<proteinExistence type="predicted"/>
<keyword evidence="4 5" id="KW-0472">Membrane</keyword>
<evidence type="ECO:0000256" key="3">
    <source>
        <dbReference type="ARBA" id="ARBA00022989"/>
    </source>
</evidence>
<reference evidence="7 8" key="1">
    <citation type="submission" date="2020-03" db="EMBL/GenBank/DDBJ databases">
        <title>Chryseoglobus sp. isolated from a deep-sea seamount.</title>
        <authorList>
            <person name="Zhang D.-C."/>
        </authorList>
    </citation>
    <scope>NUCLEOTIDE SEQUENCE [LARGE SCALE GENOMIC DNA]</scope>
    <source>
        <strain evidence="7 8">KN1116</strain>
    </source>
</reference>